<organism evidence="1 2">
    <name type="scientific">Caerostris darwini</name>
    <dbReference type="NCBI Taxonomy" id="1538125"/>
    <lineage>
        <taxon>Eukaryota</taxon>
        <taxon>Metazoa</taxon>
        <taxon>Ecdysozoa</taxon>
        <taxon>Arthropoda</taxon>
        <taxon>Chelicerata</taxon>
        <taxon>Arachnida</taxon>
        <taxon>Araneae</taxon>
        <taxon>Araneomorphae</taxon>
        <taxon>Entelegynae</taxon>
        <taxon>Araneoidea</taxon>
        <taxon>Araneidae</taxon>
        <taxon>Caerostris</taxon>
    </lineage>
</organism>
<accession>A0AAV4VCV2</accession>
<sequence length="120" mass="13513">MQAIIAPNCSDKIISEALLIDTKTNLSPSKDRCLISGGLKMISSQIVTQLAPRTCHRNHFLITTWLYTGDTFQENPSALFQTQPSRQPSKERNLAICRVRISTELSELGLDYIKRAELCF</sequence>
<evidence type="ECO:0000313" key="2">
    <source>
        <dbReference type="Proteomes" id="UP001054837"/>
    </source>
</evidence>
<dbReference type="EMBL" id="BPLQ01012792">
    <property type="protein sequence ID" value="GIY67898.1"/>
    <property type="molecule type" value="Genomic_DNA"/>
</dbReference>
<protein>
    <submittedName>
        <fullName evidence="1">Uncharacterized protein</fullName>
    </submittedName>
</protein>
<dbReference type="AlphaFoldDB" id="A0AAV4VCV2"/>
<reference evidence="1 2" key="1">
    <citation type="submission" date="2021-06" db="EMBL/GenBank/DDBJ databases">
        <title>Caerostris darwini draft genome.</title>
        <authorList>
            <person name="Kono N."/>
            <person name="Arakawa K."/>
        </authorList>
    </citation>
    <scope>NUCLEOTIDE SEQUENCE [LARGE SCALE GENOMIC DNA]</scope>
</reference>
<evidence type="ECO:0000313" key="1">
    <source>
        <dbReference type="EMBL" id="GIY67898.1"/>
    </source>
</evidence>
<proteinExistence type="predicted"/>
<dbReference type="Proteomes" id="UP001054837">
    <property type="component" value="Unassembled WGS sequence"/>
</dbReference>
<gene>
    <name evidence="1" type="ORF">CDAR_563641</name>
</gene>
<name>A0AAV4VCV2_9ARAC</name>
<comment type="caution">
    <text evidence="1">The sequence shown here is derived from an EMBL/GenBank/DDBJ whole genome shotgun (WGS) entry which is preliminary data.</text>
</comment>
<keyword evidence="2" id="KW-1185">Reference proteome</keyword>